<comment type="caution">
    <text evidence="2">The sequence shown here is derived from an EMBL/GenBank/DDBJ whole genome shotgun (WGS) entry which is preliminary data.</text>
</comment>
<proteinExistence type="predicted"/>
<evidence type="ECO:0000313" key="2">
    <source>
        <dbReference type="EMBL" id="MEE4589932.1"/>
    </source>
</evidence>
<dbReference type="InterPro" id="IPR016181">
    <property type="entry name" value="Acyl_CoA_acyltransferase"/>
</dbReference>
<evidence type="ECO:0000313" key="3">
    <source>
        <dbReference type="Proteomes" id="UP001354649"/>
    </source>
</evidence>
<accession>A0ABD5JQV9</accession>
<dbReference type="Gene3D" id="3.40.630.30">
    <property type="match status" value="1"/>
</dbReference>
<sequence length="190" mass="20101">MNTRIKVFRDAGLLAHSGALHSLYVSAFCVPPWNEDEARAAEFVGRLVSNVRRLGFTAALAFAGEESLGFATAGTTLAPFPTGRCYPQAAAGLGPERTVDWLCGARAIDELAVRPAAQGTGLPADLLEAVTEDAPGGRSWLLTSVQSSRAMSFYRSQGWTQATHPSPDGNGSAVFLSPRHPARHLAAQPL</sequence>
<dbReference type="AlphaFoldDB" id="A0ABD5JQV9"/>
<protein>
    <submittedName>
        <fullName evidence="2">GNAT family N-acetyltransferase</fullName>
    </submittedName>
</protein>
<evidence type="ECO:0000256" key="1">
    <source>
        <dbReference type="SAM" id="MobiDB-lite"/>
    </source>
</evidence>
<organism evidence="2 3">
    <name type="scientific">Streptomyces antimycoticus</name>
    <dbReference type="NCBI Taxonomy" id="68175"/>
    <lineage>
        <taxon>Bacteria</taxon>
        <taxon>Bacillati</taxon>
        <taxon>Actinomycetota</taxon>
        <taxon>Actinomycetes</taxon>
        <taxon>Kitasatosporales</taxon>
        <taxon>Streptomycetaceae</taxon>
        <taxon>Streptomyces</taxon>
        <taxon>Streptomyces violaceusniger group</taxon>
    </lineage>
</organism>
<gene>
    <name evidence="2" type="ORF">V2K49_44285</name>
</gene>
<feature type="region of interest" description="Disordered" evidence="1">
    <location>
        <begin position="159"/>
        <end position="178"/>
    </location>
</feature>
<dbReference type="EMBL" id="JAZBJQ010000058">
    <property type="protein sequence ID" value="MEE4589932.1"/>
    <property type="molecule type" value="Genomic_DNA"/>
</dbReference>
<dbReference type="Proteomes" id="UP001354649">
    <property type="component" value="Unassembled WGS sequence"/>
</dbReference>
<name>A0ABD5JQV9_9ACTN</name>
<reference evidence="2 3" key="1">
    <citation type="submission" date="2023-11" db="EMBL/GenBank/DDBJ databases">
        <title>30 novel species of actinomycetes from the DSMZ collection.</title>
        <authorList>
            <person name="Nouioui I."/>
        </authorList>
    </citation>
    <scope>NUCLEOTIDE SEQUENCE [LARGE SCALE GENOMIC DNA]</scope>
    <source>
        <strain evidence="2 3">DSM 41602</strain>
    </source>
</reference>
<dbReference type="RefSeq" id="WP_125759856.1">
    <property type="nucleotide sequence ID" value="NZ_JBEYSH010000064.1"/>
</dbReference>
<dbReference type="SUPFAM" id="SSF55729">
    <property type="entry name" value="Acyl-CoA N-acyltransferases (Nat)"/>
    <property type="match status" value="1"/>
</dbReference>